<feature type="active site" description="Proton acceptor; for ring-opening step" evidence="3">
    <location>
        <position position="138"/>
    </location>
</feature>
<comment type="function">
    <text evidence="3">Catalyzes the reversible isomerization-deamination of glucosamine 6-phosphate (GlcN6P) to form fructose 6-phosphate (Fru6P) and ammonium ion.</text>
</comment>
<dbReference type="GO" id="GO:0004342">
    <property type="term" value="F:glucosamine-6-phosphate deaminase activity"/>
    <property type="evidence" value="ECO:0007669"/>
    <property type="project" value="UniProtKB-EC"/>
</dbReference>
<feature type="active site" description="For ring-opening step" evidence="3">
    <location>
        <position position="136"/>
    </location>
</feature>
<feature type="active site" description="For ring-opening step" evidence="3">
    <location>
        <position position="143"/>
    </location>
</feature>
<comment type="caution">
    <text evidence="5">The sequence shown here is derived from an EMBL/GenBank/DDBJ whole genome shotgun (WGS) entry which is preliminary data.</text>
</comment>
<keyword evidence="6" id="KW-1185">Reference proteome</keyword>
<organism evidence="5 6">
    <name type="scientific">Clostridium simiarum</name>
    <dbReference type="NCBI Taxonomy" id="2841506"/>
    <lineage>
        <taxon>Bacteria</taxon>
        <taxon>Bacillati</taxon>
        <taxon>Bacillota</taxon>
        <taxon>Clostridia</taxon>
        <taxon>Eubacteriales</taxon>
        <taxon>Clostridiaceae</taxon>
        <taxon>Clostridium</taxon>
    </lineage>
</organism>
<feature type="domain" description="Glucosamine/galactosamine-6-phosphate isomerase" evidence="4">
    <location>
        <begin position="13"/>
        <end position="225"/>
    </location>
</feature>
<dbReference type="PROSITE" id="PS01161">
    <property type="entry name" value="GLC_GALNAC_ISOMERASE"/>
    <property type="match status" value="1"/>
</dbReference>
<keyword evidence="2 3" id="KW-0119">Carbohydrate metabolism</keyword>
<proteinExistence type="inferred from homology"/>
<comment type="catalytic activity">
    <reaction evidence="3">
        <text>alpha-D-glucosamine 6-phosphate + H2O = beta-D-fructose 6-phosphate + NH4(+)</text>
        <dbReference type="Rhea" id="RHEA:12172"/>
        <dbReference type="ChEBI" id="CHEBI:15377"/>
        <dbReference type="ChEBI" id="CHEBI:28938"/>
        <dbReference type="ChEBI" id="CHEBI:57634"/>
        <dbReference type="ChEBI" id="CHEBI:75989"/>
        <dbReference type="EC" id="3.5.99.6"/>
    </reaction>
</comment>
<dbReference type="Proteomes" id="UP000736583">
    <property type="component" value="Unassembled WGS sequence"/>
</dbReference>
<dbReference type="InterPro" id="IPR018321">
    <property type="entry name" value="Glucosamine6P_isomerase_CS"/>
</dbReference>
<dbReference type="HAMAP" id="MF_01241">
    <property type="entry name" value="GlcN6P_deamin"/>
    <property type="match status" value="1"/>
</dbReference>
<comment type="similarity">
    <text evidence="3">Belongs to the glucosamine/galactosamine-6-phosphate isomerase family. NagB subfamily.</text>
</comment>
<protein>
    <recommendedName>
        <fullName evidence="3">Glucosamine-6-phosphate deaminase</fullName>
        <ecNumber evidence="3">3.5.99.6</ecNumber>
    </recommendedName>
    <alternativeName>
        <fullName evidence="3">GlcN6P deaminase</fullName>
        <shortName evidence="3">GNPDA</shortName>
    </alternativeName>
    <alternativeName>
        <fullName evidence="3">Glucosamine-6-phosphate isomerase</fullName>
    </alternativeName>
</protein>
<dbReference type="EMBL" id="JAHLQL010000002">
    <property type="protein sequence ID" value="MBU5591712.1"/>
    <property type="molecule type" value="Genomic_DNA"/>
</dbReference>
<comment type="caution">
    <text evidence="3">Lacks conserved residue(s) required for the propagation of feature annotation.</text>
</comment>
<evidence type="ECO:0000313" key="5">
    <source>
        <dbReference type="EMBL" id="MBU5591712.1"/>
    </source>
</evidence>
<dbReference type="PANTHER" id="PTHR11280">
    <property type="entry name" value="GLUCOSAMINE-6-PHOSPHATE ISOMERASE"/>
    <property type="match status" value="1"/>
</dbReference>
<evidence type="ECO:0000259" key="4">
    <source>
        <dbReference type="Pfam" id="PF01182"/>
    </source>
</evidence>
<dbReference type="Pfam" id="PF01182">
    <property type="entry name" value="Glucosamine_iso"/>
    <property type="match status" value="1"/>
</dbReference>
<gene>
    <name evidence="3 5" type="primary">nagB</name>
    <name evidence="5" type="ORF">KQI89_08035</name>
</gene>
<dbReference type="CDD" id="cd01399">
    <property type="entry name" value="GlcN6P_deaminase"/>
    <property type="match status" value="1"/>
</dbReference>
<evidence type="ECO:0000256" key="3">
    <source>
        <dbReference type="HAMAP-Rule" id="MF_01241"/>
    </source>
</evidence>
<name>A0ABS6F2E3_9CLOT</name>
<accession>A0ABS6F2E3</accession>
<comment type="pathway">
    <text evidence="3">Amino-sugar metabolism; N-acetylneuraminate degradation; D-fructose 6-phosphate from N-acetylneuraminate: step 5/5.</text>
</comment>
<sequence>MRLIIEKDYDGISKRAAEEIKDLINSKPDCILGLATGSSPIGLYKELIELNKEGKVDFSKVTSINLDEYIGLSGDHPQSYRYFMNDTLFNHINIDKNKTYVPNGKAENMEEECKNYDERIIELGGIDLQLLGIGNNGHIAFNEPSEELSVGTHVTGLTESTIEANSRFFDSIDEVPKTAVTMGLGGIMKAKKILLVASGKSKAEVIAKLVEGKITTQVPATLLLVHRDVTIIVDEDAASLLPKNK</sequence>
<reference evidence="5 6" key="1">
    <citation type="submission" date="2021-06" db="EMBL/GenBank/DDBJ databases">
        <authorList>
            <person name="Sun Q."/>
            <person name="Li D."/>
        </authorList>
    </citation>
    <scope>NUCLEOTIDE SEQUENCE [LARGE SCALE GENOMIC DNA]</scope>
    <source>
        <strain evidence="5 6">MSJ-4</strain>
    </source>
</reference>
<dbReference type="InterPro" id="IPR006148">
    <property type="entry name" value="Glc/Gal-6P_isomerase"/>
</dbReference>
<evidence type="ECO:0000313" key="6">
    <source>
        <dbReference type="Proteomes" id="UP000736583"/>
    </source>
</evidence>
<evidence type="ECO:0000256" key="1">
    <source>
        <dbReference type="ARBA" id="ARBA00022801"/>
    </source>
</evidence>
<dbReference type="InterPro" id="IPR004547">
    <property type="entry name" value="Glucosamine6P_isomerase"/>
</dbReference>
<feature type="active site" description="Proton acceptor; for enolization step" evidence="3">
    <location>
        <position position="67"/>
    </location>
</feature>
<evidence type="ECO:0000256" key="2">
    <source>
        <dbReference type="ARBA" id="ARBA00023277"/>
    </source>
</evidence>
<dbReference type="RefSeq" id="WP_216456708.1">
    <property type="nucleotide sequence ID" value="NZ_JAHLQL010000002.1"/>
</dbReference>
<keyword evidence="1 3" id="KW-0378">Hydrolase</keyword>
<dbReference type="PANTHER" id="PTHR11280:SF5">
    <property type="entry name" value="GLUCOSAMINE-6-PHOSPHATE ISOMERASE"/>
    <property type="match status" value="1"/>
</dbReference>
<dbReference type="NCBIfam" id="TIGR00502">
    <property type="entry name" value="nagB"/>
    <property type="match status" value="1"/>
</dbReference>
<dbReference type="EC" id="3.5.99.6" evidence="3"/>